<dbReference type="AlphaFoldDB" id="A0A0A8ZK04"/>
<dbReference type="EMBL" id="GBRH01258789">
    <property type="protein sequence ID" value="JAD39106.1"/>
    <property type="molecule type" value="Transcribed_RNA"/>
</dbReference>
<organism evidence="1">
    <name type="scientific">Arundo donax</name>
    <name type="common">Giant reed</name>
    <name type="synonym">Donax arundinaceus</name>
    <dbReference type="NCBI Taxonomy" id="35708"/>
    <lineage>
        <taxon>Eukaryota</taxon>
        <taxon>Viridiplantae</taxon>
        <taxon>Streptophyta</taxon>
        <taxon>Embryophyta</taxon>
        <taxon>Tracheophyta</taxon>
        <taxon>Spermatophyta</taxon>
        <taxon>Magnoliopsida</taxon>
        <taxon>Liliopsida</taxon>
        <taxon>Poales</taxon>
        <taxon>Poaceae</taxon>
        <taxon>PACMAD clade</taxon>
        <taxon>Arundinoideae</taxon>
        <taxon>Arundineae</taxon>
        <taxon>Arundo</taxon>
    </lineage>
</organism>
<name>A0A0A8ZK04_ARUDO</name>
<proteinExistence type="predicted"/>
<sequence>MSACVVSSKEKNIPVAACPRCPSGYLGIDMIPSVLPCPAACWFTYSMS</sequence>
<evidence type="ECO:0000313" key="1">
    <source>
        <dbReference type="EMBL" id="JAD39106.1"/>
    </source>
</evidence>
<protein>
    <submittedName>
        <fullName evidence="1">Uncharacterized protein</fullName>
    </submittedName>
</protein>
<reference evidence="1" key="1">
    <citation type="submission" date="2014-09" db="EMBL/GenBank/DDBJ databases">
        <authorList>
            <person name="Magalhaes I.L.F."/>
            <person name="Oliveira U."/>
            <person name="Santos F.R."/>
            <person name="Vidigal T.H.D.A."/>
            <person name="Brescovit A.D."/>
            <person name="Santos A.J."/>
        </authorList>
    </citation>
    <scope>NUCLEOTIDE SEQUENCE</scope>
    <source>
        <tissue evidence="1">Shoot tissue taken approximately 20 cm above the soil surface</tissue>
    </source>
</reference>
<accession>A0A0A8ZK04</accession>
<reference evidence="1" key="2">
    <citation type="journal article" date="2015" name="Data Brief">
        <title>Shoot transcriptome of the giant reed, Arundo donax.</title>
        <authorList>
            <person name="Barrero R.A."/>
            <person name="Guerrero F.D."/>
            <person name="Moolhuijzen P."/>
            <person name="Goolsby J.A."/>
            <person name="Tidwell J."/>
            <person name="Bellgard S.E."/>
            <person name="Bellgard M.I."/>
        </authorList>
    </citation>
    <scope>NUCLEOTIDE SEQUENCE</scope>
    <source>
        <tissue evidence="1">Shoot tissue taken approximately 20 cm above the soil surface</tissue>
    </source>
</reference>